<feature type="repeat" description="PPR" evidence="3">
    <location>
        <begin position="111"/>
        <end position="145"/>
    </location>
</feature>
<accession>A0A9Q0WLW4</accession>
<keyword evidence="5" id="KW-1185">Reference proteome</keyword>
<dbReference type="NCBIfam" id="TIGR00756">
    <property type="entry name" value="PPR"/>
    <property type="match status" value="3"/>
</dbReference>
<organism evidence="4 5">
    <name type="scientific">Salix purpurea</name>
    <name type="common">Purple osier willow</name>
    <dbReference type="NCBI Taxonomy" id="77065"/>
    <lineage>
        <taxon>Eukaryota</taxon>
        <taxon>Viridiplantae</taxon>
        <taxon>Streptophyta</taxon>
        <taxon>Embryophyta</taxon>
        <taxon>Tracheophyta</taxon>
        <taxon>Spermatophyta</taxon>
        <taxon>Magnoliopsida</taxon>
        <taxon>eudicotyledons</taxon>
        <taxon>Gunneridae</taxon>
        <taxon>Pentapetalae</taxon>
        <taxon>rosids</taxon>
        <taxon>fabids</taxon>
        <taxon>Malpighiales</taxon>
        <taxon>Salicaceae</taxon>
        <taxon>Saliceae</taxon>
        <taxon>Salix</taxon>
    </lineage>
</organism>
<dbReference type="EMBL" id="JAPFFK010000003">
    <property type="protein sequence ID" value="KAJ6769697.1"/>
    <property type="molecule type" value="Genomic_DNA"/>
</dbReference>
<dbReference type="Pfam" id="PF13812">
    <property type="entry name" value="PPR_3"/>
    <property type="match status" value="1"/>
</dbReference>
<feature type="repeat" description="PPR" evidence="3">
    <location>
        <begin position="35"/>
        <end position="75"/>
    </location>
</feature>
<evidence type="ECO:0000256" key="1">
    <source>
        <dbReference type="ARBA" id="ARBA00007626"/>
    </source>
</evidence>
<dbReference type="GO" id="GO:0009507">
    <property type="term" value="C:chloroplast"/>
    <property type="evidence" value="ECO:0007669"/>
    <property type="project" value="TreeGrafter"/>
</dbReference>
<dbReference type="Gene3D" id="1.25.40.10">
    <property type="entry name" value="Tetratricopeptide repeat domain"/>
    <property type="match status" value="2"/>
</dbReference>
<protein>
    <submittedName>
        <fullName evidence="4">REPEAT-CONTAINING PROTEIN putative-RELATED</fullName>
    </submittedName>
</protein>
<name>A0A9Q0WLW4_SALPP</name>
<dbReference type="GO" id="GO:0010019">
    <property type="term" value="P:chloroplast-nucleus signaling pathway"/>
    <property type="evidence" value="ECO:0007669"/>
    <property type="project" value="TreeGrafter"/>
</dbReference>
<reference evidence="4" key="1">
    <citation type="submission" date="2022-11" db="EMBL/GenBank/DDBJ databases">
        <authorList>
            <person name="Hyden B.L."/>
            <person name="Feng K."/>
            <person name="Yates T."/>
            <person name="Jawdy S."/>
            <person name="Smart L.B."/>
            <person name="Muchero W."/>
        </authorList>
    </citation>
    <scope>NUCLEOTIDE SEQUENCE</scope>
    <source>
        <tissue evidence="4">Shoot tip</tissue>
    </source>
</reference>
<dbReference type="AlphaFoldDB" id="A0A9Q0WLW4"/>
<dbReference type="Pfam" id="PF13041">
    <property type="entry name" value="PPR_2"/>
    <property type="match status" value="1"/>
</dbReference>
<evidence type="ECO:0000313" key="4">
    <source>
        <dbReference type="EMBL" id="KAJ6769697.1"/>
    </source>
</evidence>
<dbReference type="GO" id="GO:0031930">
    <property type="term" value="P:mitochondria-nucleus signaling pathway"/>
    <property type="evidence" value="ECO:0007669"/>
    <property type="project" value="TreeGrafter"/>
</dbReference>
<comment type="caution">
    <text evidence="4">The sequence shown here is derived from an EMBL/GenBank/DDBJ whole genome shotgun (WGS) entry which is preliminary data.</text>
</comment>
<dbReference type="Pfam" id="PF01535">
    <property type="entry name" value="PPR"/>
    <property type="match status" value="1"/>
</dbReference>
<dbReference type="Proteomes" id="UP001151532">
    <property type="component" value="Chromosome 11"/>
</dbReference>
<reference evidence="4" key="2">
    <citation type="journal article" date="2023" name="Int. J. Mol. Sci.">
        <title>De Novo Assembly and Annotation of 11 Diverse Shrub Willow (Salix) Genomes Reveals Novel Gene Organization in Sex-Linked Regions.</title>
        <authorList>
            <person name="Hyden B."/>
            <person name="Feng K."/>
            <person name="Yates T.B."/>
            <person name="Jawdy S."/>
            <person name="Cereghino C."/>
            <person name="Smart L.B."/>
            <person name="Muchero W."/>
        </authorList>
    </citation>
    <scope>NUCLEOTIDE SEQUENCE</scope>
    <source>
        <tissue evidence="4">Shoot tip</tissue>
    </source>
</reference>
<comment type="similarity">
    <text evidence="1">Belongs to the PPR family. P subfamily.</text>
</comment>
<evidence type="ECO:0000313" key="5">
    <source>
        <dbReference type="Proteomes" id="UP001151532"/>
    </source>
</evidence>
<gene>
    <name evidence="4" type="ORF">OIU79_020538</name>
</gene>
<keyword evidence="2" id="KW-0677">Repeat</keyword>
<sequence length="175" mass="20002">MSFNALLGACLSSKKFDEVEGLFRGLSEEIKIEPDLISYNTVMKAFCEMGSLDSAVSFVDGERIWDLMKERNVEPNIRSYSAKLFGMASEKRMNDVVRVVEEMNSKGIKHDPFSYHALIRGFVNEDDFEKAKRWHGEMWKNGCKPHRLVFETLIPFAVEKGDLAFAFQALQGCYP</sequence>
<evidence type="ECO:0000256" key="3">
    <source>
        <dbReference type="PROSITE-ProRule" id="PRU00708"/>
    </source>
</evidence>
<dbReference type="InterPro" id="IPR002885">
    <property type="entry name" value="PPR_rpt"/>
</dbReference>
<dbReference type="PANTHER" id="PTHR47936:SF5">
    <property type="entry name" value="PENTACOTRIPEPTIDE-REPEAT REGION OF PRORP DOMAIN-CONTAINING PROTEIN"/>
    <property type="match status" value="1"/>
</dbReference>
<proteinExistence type="inferred from homology"/>
<dbReference type="PROSITE" id="PS51375">
    <property type="entry name" value="PPR"/>
    <property type="match status" value="2"/>
</dbReference>
<evidence type="ECO:0000256" key="2">
    <source>
        <dbReference type="ARBA" id="ARBA00022737"/>
    </source>
</evidence>
<dbReference type="InterPro" id="IPR011990">
    <property type="entry name" value="TPR-like_helical_dom_sf"/>
</dbReference>
<dbReference type="PANTHER" id="PTHR47936">
    <property type="entry name" value="PPR_LONG DOMAIN-CONTAINING PROTEIN"/>
    <property type="match status" value="1"/>
</dbReference>
<dbReference type="OrthoDB" id="185373at2759"/>